<dbReference type="Pfam" id="PF06477">
    <property type="entry name" value="DUF1091"/>
    <property type="match status" value="1"/>
</dbReference>
<dbReference type="HOGENOM" id="CLU_119222_0_0_1"/>
<dbReference type="Proteomes" id="UP000009192">
    <property type="component" value="Unassembled WGS sequence"/>
</dbReference>
<feature type="chain" id="PRO_5006456412" evidence="1">
    <location>
        <begin position="17"/>
        <end position="179"/>
    </location>
</feature>
<dbReference type="OrthoDB" id="7931313at2759"/>
<dbReference type="eggNOG" id="ENOG502T73S">
    <property type="taxonomic scope" value="Eukaryota"/>
</dbReference>
<sequence>MERLLILLGLCALVHTQYLNNSSEEENDSELFFERIRVHADQHFMKAFTHIHEDRKHFDVFVKLDRKLGSNYLIMNINMRAKREGSNDFIKIFDLRHMDFCLFLNNPEFRHFFMDTIHFSKVLECPVQVGNYSIKNISVLNIVNEHRMRKGTYKFFAEIVEVTSDIPKIFALQVITIVM</sequence>
<evidence type="ECO:0000313" key="3">
    <source>
        <dbReference type="Proteomes" id="UP000009192"/>
    </source>
</evidence>
<gene>
    <name evidence="2" type="primary">Dmoj\GI23138</name>
    <name evidence="2" type="ORF">Dmoj_GI23138</name>
</gene>
<feature type="signal peptide" evidence="1">
    <location>
        <begin position="1"/>
        <end position="16"/>
    </location>
</feature>
<keyword evidence="1" id="KW-0732">Signal</keyword>
<dbReference type="KEGG" id="dmo:Dmoj_GI23138"/>
<organism evidence="2 3">
    <name type="scientific">Drosophila mojavensis</name>
    <name type="common">Fruit fly</name>
    <dbReference type="NCBI Taxonomy" id="7230"/>
    <lineage>
        <taxon>Eukaryota</taxon>
        <taxon>Metazoa</taxon>
        <taxon>Ecdysozoa</taxon>
        <taxon>Arthropoda</taxon>
        <taxon>Hexapoda</taxon>
        <taxon>Insecta</taxon>
        <taxon>Pterygota</taxon>
        <taxon>Neoptera</taxon>
        <taxon>Endopterygota</taxon>
        <taxon>Diptera</taxon>
        <taxon>Brachycera</taxon>
        <taxon>Muscomorpha</taxon>
        <taxon>Ephydroidea</taxon>
        <taxon>Drosophilidae</taxon>
        <taxon>Drosophila</taxon>
    </lineage>
</organism>
<evidence type="ECO:0000256" key="1">
    <source>
        <dbReference type="SAM" id="SignalP"/>
    </source>
</evidence>
<dbReference type="InParanoid" id="B4KCF6"/>
<keyword evidence="3" id="KW-1185">Reference proteome</keyword>
<reference evidence="2 3" key="1">
    <citation type="journal article" date="2007" name="Nature">
        <title>Evolution of genes and genomes on the Drosophila phylogeny.</title>
        <authorList>
            <consortium name="Drosophila 12 Genomes Consortium"/>
            <person name="Clark A.G."/>
            <person name="Eisen M.B."/>
            <person name="Smith D.R."/>
            <person name="Bergman C.M."/>
            <person name="Oliver B."/>
            <person name="Markow T.A."/>
            <person name="Kaufman T.C."/>
            <person name="Kellis M."/>
            <person name="Gelbart W."/>
            <person name="Iyer V.N."/>
            <person name="Pollard D.A."/>
            <person name="Sackton T.B."/>
            <person name="Larracuente A.M."/>
            <person name="Singh N.D."/>
            <person name="Abad J.P."/>
            <person name="Abt D.N."/>
            <person name="Adryan B."/>
            <person name="Aguade M."/>
            <person name="Akashi H."/>
            <person name="Anderson W.W."/>
            <person name="Aquadro C.F."/>
            <person name="Ardell D.H."/>
            <person name="Arguello R."/>
            <person name="Artieri C.G."/>
            <person name="Barbash D.A."/>
            <person name="Barker D."/>
            <person name="Barsanti P."/>
            <person name="Batterham P."/>
            <person name="Batzoglou S."/>
            <person name="Begun D."/>
            <person name="Bhutkar A."/>
            <person name="Blanco E."/>
            <person name="Bosak S.A."/>
            <person name="Bradley R.K."/>
            <person name="Brand A.D."/>
            <person name="Brent M.R."/>
            <person name="Brooks A.N."/>
            <person name="Brown R.H."/>
            <person name="Butlin R.K."/>
            <person name="Caggese C."/>
            <person name="Calvi B.R."/>
            <person name="Bernardo de Carvalho A."/>
            <person name="Caspi A."/>
            <person name="Castrezana S."/>
            <person name="Celniker S.E."/>
            <person name="Chang J.L."/>
            <person name="Chapple C."/>
            <person name="Chatterji S."/>
            <person name="Chinwalla A."/>
            <person name="Civetta A."/>
            <person name="Clifton S.W."/>
            <person name="Comeron J.M."/>
            <person name="Costello J.C."/>
            <person name="Coyne J.A."/>
            <person name="Daub J."/>
            <person name="David R.G."/>
            <person name="Delcher A.L."/>
            <person name="Delehaunty K."/>
            <person name="Do C.B."/>
            <person name="Ebling H."/>
            <person name="Edwards K."/>
            <person name="Eickbush T."/>
            <person name="Evans J.D."/>
            <person name="Filipski A."/>
            <person name="Findeiss S."/>
            <person name="Freyhult E."/>
            <person name="Fulton L."/>
            <person name="Fulton R."/>
            <person name="Garcia A.C."/>
            <person name="Gardiner A."/>
            <person name="Garfield D.A."/>
            <person name="Garvin B.E."/>
            <person name="Gibson G."/>
            <person name="Gilbert D."/>
            <person name="Gnerre S."/>
            <person name="Godfrey J."/>
            <person name="Good R."/>
            <person name="Gotea V."/>
            <person name="Gravely B."/>
            <person name="Greenberg A.J."/>
            <person name="Griffiths-Jones S."/>
            <person name="Gross S."/>
            <person name="Guigo R."/>
            <person name="Gustafson E.A."/>
            <person name="Haerty W."/>
            <person name="Hahn M.W."/>
            <person name="Halligan D.L."/>
            <person name="Halpern A.L."/>
            <person name="Halter G.M."/>
            <person name="Han M.V."/>
            <person name="Heger A."/>
            <person name="Hillier L."/>
            <person name="Hinrichs A.S."/>
            <person name="Holmes I."/>
            <person name="Hoskins R.A."/>
            <person name="Hubisz M.J."/>
            <person name="Hultmark D."/>
            <person name="Huntley M.A."/>
            <person name="Jaffe D.B."/>
            <person name="Jagadeeshan S."/>
            <person name="Jeck W.R."/>
            <person name="Johnson J."/>
            <person name="Jones C.D."/>
            <person name="Jordan W.C."/>
            <person name="Karpen G.H."/>
            <person name="Kataoka E."/>
            <person name="Keightley P.D."/>
            <person name="Kheradpour P."/>
            <person name="Kirkness E.F."/>
            <person name="Koerich L.B."/>
            <person name="Kristiansen K."/>
            <person name="Kudrna D."/>
            <person name="Kulathinal R.J."/>
            <person name="Kumar S."/>
            <person name="Kwok R."/>
            <person name="Lander E."/>
            <person name="Langley C.H."/>
            <person name="Lapoint R."/>
            <person name="Lazzaro B.P."/>
            <person name="Lee S.J."/>
            <person name="Levesque L."/>
            <person name="Li R."/>
            <person name="Lin C.F."/>
            <person name="Lin M.F."/>
            <person name="Lindblad-Toh K."/>
            <person name="Llopart A."/>
            <person name="Long M."/>
            <person name="Low L."/>
            <person name="Lozovsky E."/>
            <person name="Lu J."/>
            <person name="Luo M."/>
            <person name="Machado C.A."/>
            <person name="Makalowski W."/>
            <person name="Marzo M."/>
            <person name="Matsuda M."/>
            <person name="Matzkin L."/>
            <person name="McAllister B."/>
            <person name="McBride C.S."/>
            <person name="McKernan B."/>
            <person name="McKernan K."/>
            <person name="Mendez-Lago M."/>
            <person name="Minx P."/>
            <person name="Mollenhauer M.U."/>
            <person name="Montooth K."/>
            <person name="Mount S.M."/>
            <person name="Mu X."/>
            <person name="Myers E."/>
            <person name="Negre B."/>
            <person name="Newfeld S."/>
            <person name="Nielsen R."/>
            <person name="Noor M.A."/>
            <person name="O'Grady P."/>
            <person name="Pachter L."/>
            <person name="Papaceit M."/>
            <person name="Parisi M.J."/>
            <person name="Parisi M."/>
            <person name="Parts L."/>
            <person name="Pedersen J.S."/>
            <person name="Pesole G."/>
            <person name="Phillippy A.M."/>
            <person name="Ponting C.P."/>
            <person name="Pop M."/>
            <person name="Porcelli D."/>
            <person name="Powell J.R."/>
            <person name="Prohaska S."/>
            <person name="Pruitt K."/>
            <person name="Puig M."/>
            <person name="Quesneville H."/>
            <person name="Ram K.R."/>
            <person name="Rand D."/>
            <person name="Rasmussen M.D."/>
            <person name="Reed L.K."/>
            <person name="Reenan R."/>
            <person name="Reily A."/>
            <person name="Remington K.A."/>
            <person name="Rieger T.T."/>
            <person name="Ritchie M.G."/>
            <person name="Robin C."/>
            <person name="Rogers Y.H."/>
            <person name="Rohde C."/>
            <person name="Rozas J."/>
            <person name="Rubenfield M.J."/>
            <person name="Ruiz A."/>
            <person name="Russo S."/>
            <person name="Salzberg S.L."/>
            <person name="Sanchez-Gracia A."/>
            <person name="Saranga D.J."/>
            <person name="Sato H."/>
            <person name="Schaeffer S.W."/>
            <person name="Schatz M.C."/>
            <person name="Schlenke T."/>
            <person name="Schwartz R."/>
            <person name="Segarra C."/>
            <person name="Singh R.S."/>
            <person name="Sirot L."/>
            <person name="Sirota M."/>
            <person name="Sisneros N.B."/>
            <person name="Smith C.D."/>
            <person name="Smith T.F."/>
            <person name="Spieth J."/>
            <person name="Stage D.E."/>
            <person name="Stark A."/>
            <person name="Stephan W."/>
            <person name="Strausberg R.L."/>
            <person name="Strempel S."/>
            <person name="Sturgill D."/>
            <person name="Sutton G."/>
            <person name="Sutton G.G."/>
            <person name="Tao W."/>
            <person name="Teichmann S."/>
            <person name="Tobari Y.N."/>
            <person name="Tomimura Y."/>
            <person name="Tsolas J.M."/>
            <person name="Valente V.L."/>
            <person name="Venter E."/>
            <person name="Venter J.C."/>
            <person name="Vicario S."/>
            <person name="Vieira F.G."/>
            <person name="Vilella A.J."/>
            <person name="Villasante A."/>
            <person name="Walenz B."/>
            <person name="Wang J."/>
            <person name="Wasserman M."/>
            <person name="Watts T."/>
            <person name="Wilson D."/>
            <person name="Wilson R.K."/>
            <person name="Wing R.A."/>
            <person name="Wolfner M.F."/>
            <person name="Wong A."/>
            <person name="Wong G.K."/>
            <person name="Wu C.I."/>
            <person name="Wu G."/>
            <person name="Yamamoto D."/>
            <person name="Yang H.P."/>
            <person name="Yang S.P."/>
            <person name="Yorke J.A."/>
            <person name="Yoshida K."/>
            <person name="Zdobnov E."/>
            <person name="Zhang P."/>
            <person name="Zhang Y."/>
            <person name="Zimin A.V."/>
            <person name="Baldwin J."/>
            <person name="Abdouelleil A."/>
            <person name="Abdulkadir J."/>
            <person name="Abebe A."/>
            <person name="Abera B."/>
            <person name="Abreu J."/>
            <person name="Acer S.C."/>
            <person name="Aftuck L."/>
            <person name="Alexander A."/>
            <person name="An P."/>
            <person name="Anderson E."/>
            <person name="Anderson S."/>
            <person name="Arachi H."/>
            <person name="Azer M."/>
            <person name="Bachantsang P."/>
            <person name="Barry A."/>
            <person name="Bayul T."/>
            <person name="Berlin A."/>
            <person name="Bessette D."/>
            <person name="Bloom T."/>
            <person name="Blye J."/>
            <person name="Boguslavskiy L."/>
            <person name="Bonnet C."/>
            <person name="Boukhgalter B."/>
            <person name="Bourzgui I."/>
            <person name="Brown A."/>
            <person name="Cahill P."/>
            <person name="Channer S."/>
            <person name="Cheshatsang Y."/>
            <person name="Chuda L."/>
            <person name="Citroen M."/>
            <person name="Collymore A."/>
            <person name="Cooke P."/>
            <person name="Costello M."/>
            <person name="D'Aco K."/>
            <person name="Daza R."/>
            <person name="De Haan G."/>
            <person name="DeGray S."/>
            <person name="DeMaso C."/>
            <person name="Dhargay N."/>
            <person name="Dooley K."/>
            <person name="Dooley E."/>
            <person name="Doricent M."/>
            <person name="Dorje P."/>
            <person name="Dorjee K."/>
            <person name="Dupes A."/>
            <person name="Elong R."/>
            <person name="Falk J."/>
            <person name="Farina A."/>
            <person name="Faro S."/>
            <person name="Ferguson D."/>
            <person name="Fisher S."/>
            <person name="Foley C.D."/>
            <person name="Franke A."/>
            <person name="Friedrich D."/>
            <person name="Gadbois L."/>
            <person name="Gearin G."/>
            <person name="Gearin C.R."/>
            <person name="Giannoukos G."/>
            <person name="Goode T."/>
            <person name="Graham J."/>
            <person name="Grandbois E."/>
            <person name="Grewal S."/>
            <person name="Gyaltsen K."/>
            <person name="Hafez N."/>
            <person name="Hagos B."/>
            <person name="Hall J."/>
            <person name="Henson C."/>
            <person name="Hollinger A."/>
            <person name="Honan T."/>
            <person name="Huard M.D."/>
            <person name="Hughes L."/>
            <person name="Hurhula B."/>
            <person name="Husby M.E."/>
            <person name="Kamat A."/>
            <person name="Kanga B."/>
            <person name="Kashin S."/>
            <person name="Khazanovich D."/>
            <person name="Kisner P."/>
            <person name="Lance K."/>
            <person name="Lara M."/>
            <person name="Lee W."/>
            <person name="Lennon N."/>
            <person name="Letendre F."/>
            <person name="LeVine R."/>
            <person name="Lipovsky A."/>
            <person name="Liu X."/>
            <person name="Liu J."/>
            <person name="Liu S."/>
            <person name="Lokyitsang T."/>
            <person name="Lokyitsang Y."/>
            <person name="Lubonja R."/>
            <person name="Lui A."/>
            <person name="MacDonald P."/>
            <person name="Magnisalis V."/>
            <person name="Maru K."/>
            <person name="Matthews C."/>
            <person name="McCusker W."/>
            <person name="McDonough S."/>
            <person name="Mehta T."/>
            <person name="Meldrim J."/>
            <person name="Meneus L."/>
            <person name="Mihai O."/>
            <person name="Mihalev A."/>
            <person name="Mihova T."/>
            <person name="Mittelman R."/>
            <person name="Mlenga V."/>
            <person name="Montmayeur A."/>
            <person name="Mulrain L."/>
            <person name="Navidi A."/>
            <person name="Naylor J."/>
            <person name="Negash T."/>
            <person name="Nguyen T."/>
            <person name="Nguyen N."/>
            <person name="Nicol R."/>
            <person name="Norbu C."/>
            <person name="Norbu N."/>
            <person name="Novod N."/>
            <person name="O'Neill B."/>
            <person name="Osman S."/>
            <person name="Markiewicz E."/>
            <person name="Oyono O.L."/>
            <person name="Patti C."/>
            <person name="Phunkhang P."/>
            <person name="Pierre F."/>
            <person name="Priest M."/>
            <person name="Raghuraman S."/>
            <person name="Rege F."/>
            <person name="Reyes R."/>
            <person name="Rise C."/>
            <person name="Rogov P."/>
            <person name="Ross K."/>
            <person name="Ryan E."/>
            <person name="Settipalli S."/>
            <person name="Shea T."/>
            <person name="Sherpa N."/>
            <person name="Shi L."/>
            <person name="Shih D."/>
            <person name="Sparrow T."/>
            <person name="Spaulding J."/>
            <person name="Stalker J."/>
            <person name="Stange-Thomann N."/>
            <person name="Stavropoulos S."/>
            <person name="Stone C."/>
            <person name="Strader C."/>
            <person name="Tesfaye S."/>
            <person name="Thomson T."/>
            <person name="Thoulutsang Y."/>
            <person name="Thoulutsang D."/>
            <person name="Topham K."/>
            <person name="Topping I."/>
            <person name="Tsamla T."/>
            <person name="Vassiliev H."/>
            <person name="Vo A."/>
            <person name="Wangchuk T."/>
            <person name="Wangdi T."/>
            <person name="Weiand M."/>
            <person name="Wilkinson J."/>
            <person name="Wilson A."/>
            <person name="Yadav S."/>
            <person name="Young G."/>
            <person name="Yu Q."/>
            <person name="Zembek L."/>
            <person name="Zhong D."/>
            <person name="Zimmer A."/>
            <person name="Zwirko Z."/>
            <person name="Jaffe D.B."/>
            <person name="Alvarez P."/>
            <person name="Brockman W."/>
            <person name="Butler J."/>
            <person name="Chin C."/>
            <person name="Gnerre S."/>
            <person name="Grabherr M."/>
            <person name="Kleber M."/>
            <person name="Mauceli E."/>
            <person name="MacCallum I."/>
        </authorList>
    </citation>
    <scope>NUCLEOTIDE SEQUENCE [LARGE SCALE GENOMIC DNA]</scope>
    <source>
        <strain evidence="3">Tucson 15081-1352.22</strain>
    </source>
</reference>
<dbReference type="AlphaFoldDB" id="B4KCF6"/>
<name>B4KCF6_DROMO</name>
<accession>B4KCF6</accession>
<protein>
    <submittedName>
        <fullName evidence="2">Uncharacterized protein</fullName>
    </submittedName>
</protein>
<proteinExistence type="predicted"/>
<dbReference type="InterPro" id="IPR010512">
    <property type="entry name" value="DUF1091"/>
</dbReference>
<dbReference type="EMBL" id="CH933806">
    <property type="protein sequence ID" value="EDW14775.2"/>
    <property type="molecule type" value="Genomic_DNA"/>
</dbReference>
<evidence type="ECO:0000313" key="2">
    <source>
        <dbReference type="EMBL" id="EDW14775.2"/>
    </source>
</evidence>